<dbReference type="OrthoDB" id="282214at2"/>
<dbReference type="RefSeq" id="WP_145261394.1">
    <property type="nucleotide sequence ID" value="NZ_CP036279.1"/>
</dbReference>
<dbReference type="Proteomes" id="UP000317093">
    <property type="component" value="Chromosome"/>
</dbReference>
<gene>
    <name evidence="1" type="ORF">Pan216_45970</name>
</gene>
<dbReference type="KEGG" id="knv:Pan216_45970"/>
<keyword evidence="1" id="KW-0378">Hydrolase</keyword>
<sequence length="360" mass="40139">MPRITRVIKTAQVAGLAIAMFGMGLSPAQAQRRRSSAEKAAPKLSAAELSAAQKGSEPINVLTRDGVYLTGRFWKPDESNKETPVVMLLHMRGRDQNDWAPYARYLCDKGFAVATFDFRGHGDSKQVNPDQYVSPRDALRGMRRPSSDNRVERIDEETEFRNGRELAMLVNDIDAIKEFLIEQNNAGRINVQRLGVVAGGPMASALATHFAAREYASERGWVKTGGDLATLILISPTLNYSGLTAVSDFDKSKRDEERLPVFIVSNDDRSEKKSADQLRRKLWVPFLGKGGKASGRDRPESGMMLVKSKKSGSDLFRPPVENVDELIHGYLHNRLVDKRSFQWRQRTKEEDAGGGFGSQR</sequence>
<dbReference type="EMBL" id="CP036279">
    <property type="protein sequence ID" value="QDU63716.1"/>
    <property type="molecule type" value="Genomic_DNA"/>
</dbReference>
<dbReference type="Gene3D" id="3.40.50.1820">
    <property type="entry name" value="alpha/beta hydrolase"/>
    <property type="match status" value="1"/>
</dbReference>
<dbReference type="AlphaFoldDB" id="A0A518B9Q3"/>
<evidence type="ECO:0000313" key="1">
    <source>
        <dbReference type="EMBL" id="QDU63716.1"/>
    </source>
</evidence>
<dbReference type="GO" id="GO:0016787">
    <property type="term" value="F:hydrolase activity"/>
    <property type="evidence" value="ECO:0007669"/>
    <property type="project" value="UniProtKB-KW"/>
</dbReference>
<name>A0A518B9Q3_9BACT</name>
<proteinExistence type="predicted"/>
<keyword evidence="2" id="KW-1185">Reference proteome</keyword>
<dbReference type="SUPFAM" id="SSF53474">
    <property type="entry name" value="alpha/beta-Hydrolases"/>
    <property type="match status" value="1"/>
</dbReference>
<protein>
    <submittedName>
        <fullName evidence="1">Alpha/beta hydrolase family protein</fullName>
    </submittedName>
</protein>
<evidence type="ECO:0000313" key="2">
    <source>
        <dbReference type="Proteomes" id="UP000317093"/>
    </source>
</evidence>
<accession>A0A518B9Q3</accession>
<reference evidence="1 2" key="1">
    <citation type="submission" date="2019-02" db="EMBL/GenBank/DDBJ databases">
        <title>Deep-cultivation of Planctomycetes and their phenomic and genomic characterization uncovers novel biology.</title>
        <authorList>
            <person name="Wiegand S."/>
            <person name="Jogler M."/>
            <person name="Boedeker C."/>
            <person name="Pinto D."/>
            <person name="Vollmers J."/>
            <person name="Rivas-Marin E."/>
            <person name="Kohn T."/>
            <person name="Peeters S.H."/>
            <person name="Heuer A."/>
            <person name="Rast P."/>
            <person name="Oberbeckmann S."/>
            <person name="Bunk B."/>
            <person name="Jeske O."/>
            <person name="Meyerdierks A."/>
            <person name="Storesund J.E."/>
            <person name="Kallscheuer N."/>
            <person name="Luecker S."/>
            <person name="Lage O.M."/>
            <person name="Pohl T."/>
            <person name="Merkel B.J."/>
            <person name="Hornburger P."/>
            <person name="Mueller R.-W."/>
            <person name="Bruemmer F."/>
            <person name="Labrenz M."/>
            <person name="Spormann A.M."/>
            <person name="Op den Camp H."/>
            <person name="Overmann J."/>
            <person name="Amann R."/>
            <person name="Jetten M.S.M."/>
            <person name="Mascher T."/>
            <person name="Medema M.H."/>
            <person name="Devos D.P."/>
            <person name="Kaster A.-K."/>
            <person name="Ovreas L."/>
            <person name="Rohde M."/>
            <person name="Galperin M.Y."/>
            <person name="Jogler C."/>
        </authorList>
    </citation>
    <scope>NUCLEOTIDE SEQUENCE [LARGE SCALE GENOMIC DNA]</scope>
    <source>
        <strain evidence="1 2">Pan216</strain>
    </source>
</reference>
<dbReference type="InterPro" id="IPR029058">
    <property type="entry name" value="AB_hydrolase_fold"/>
</dbReference>
<organism evidence="1 2">
    <name type="scientific">Kolteria novifilia</name>
    <dbReference type="NCBI Taxonomy" id="2527975"/>
    <lineage>
        <taxon>Bacteria</taxon>
        <taxon>Pseudomonadati</taxon>
        <taxon>Planctomycetota</taxon>
        <taxon>Planctomycetia</taxon>
        <taxon>Kolteriales</taxon>
        <taxon>Kolteriaceae</taxon>
        <taxon>Kolteria</taxon>
    </lineage>
</organism>